<organism evidence="9 10">
    <name type="scientific">Marinobacterium stanieri</name>
    <dbReference type="NCBI Taxonomy" id="49186"/>
    <lineage>
        <taxon>Bacteria</taxon>
        <taxon>Pseudomonadati</taxon>
        <taxon>Pseudomonadota</taxon>
        <taxon>Gammaproteobacteria</taxon>
        <taxon>Oceanospirillales</taxon>
        <taxon>Oceanospirillaceae</taxon>
        <taxon>Marinobacterium</taxon>
    </lineage>
</organism>
<name>A0A1N6S5W2_9GAMM</name>
<dbReference type="GO" id="GO:0055085">
    <property type="term" value="P:transmembrane transport"/>
    <property type="evidence" value="ECO:0007669"/>
    <property type="project" value="InterPro"/>
</dbReference>
<sequence length="315" mass="34301">MLKLILQRLAMALFTLLTVCVLVFSITEALPGDVCTAYLGRDAQGTRLENCRQARNLDQPALQRFADWGTGVLQGSLGTSLKRDKPINDLVATRMRNTAVLALGAAVIGIPLAIFLGVIAALRRDRPADVLISGGSIFAMTIPEFVTATVLVLIFSIQLQWFPAVTTVRHNAPVSELLPNIVLPMITLALVMMAHILRMVRSAMIDVMASDFVQMARLKGVPFWRIVCLHALPSAMLPTINIIALTVAWLLGGAVIIEQVFNYPGIGTLMIRAIYDRDLPLVQAIALILATVYVLCNLLADLSSLALNPRLRTAR</sequence>
<feature type="transmembrane region" description="Helical" evidence="7">
    <location>
        <begin position="99"/>
        <end position="122"/>
    </location>
</feature>
<feature type="transmembrane region" description="Helical" evidence="7">
    <location>
        <begin position="281"/>
        <end position="300"/>
    </location>
</feature>
<evidence type="ECO:0000256" key="4">
    <source>
        <dbReference type="ARBA" id="ARBA00022692"/>
    </source>
</evidence>
<feature type="transmembrane region" description="Helical" evidence="7">
    <location>
        <begin position="177"/>
        <end position="197"/>
    </location>
</feature>
<dbReference type="PANTHER" id="PTHR43163:SF3">
    <property type="entry name" value="PEPTIDE ABC TRANSPORTER PERMEASE PROTEIN"/>
    <property type="match status" value="1"/>
</dbReference>
<dbReference type="InterPro" id="IPR035906">
    <property type="entry name" value="MetI-like_sf"/>
</dbReference>
<evidence type="ECO:0000259" key="8">
    <source>
        <dbReference type="PROSITE" id="PS50928"/>
    </source>
</evidence>
<dbReference type="Proteomes" id="UP000186895">
    <property type="component" value="Unassembled WGS sequence"/>
</dbReference>
<dbReference type="eggNOG" id="COG0601">
    <property type="taxonomic scope" value="Bacteria"/>
</dbReference>
<dbReference type="PANTHER" id="PTHR43163">
    <property type="entry name" value="DIPEPTIDE TRANSPORT SYSTEM PERMEASE PROTEIN DPPB-RELATED"/>
    <property type="match status" value="1"/>
</dbReference>
<dbReference type="RefSeq" id="WP_076462689.1">
    <property type="nucleotide sequence ID" value="NZ_FTMN01000004.1"/>
</dbReference>
<evidence type="ECO:0000256" key="5">
    <source>
        <dbReference type="ARBA" id="ARBA00022989"/>
    </source>
</evidence>
<dbReference type="GO" id="GO:0005886">
    <property type="term" value="C:plasma membrane"/>
    <property type="evidence" value="ECO:0007669"/>
    <property type="project" value="UniProtKB-SubCell"/>
</dbReference>
<dbReference type="STRING" id="49186.SAMN05421647_10447"/>
<dbReference type="AlphaFoldDB" id="A0A1N6S5W2"/>
<protein>
    <submittedName>
        <fullName evidence="9">Peptide/nickel transport system permease protein</fullName>
    </submittedName>
</protein>
<accession>A0A1N6S5W2</accession>
<feature type="transmembrane region" description="Helical" evidence="7">
    <location>
        <begin position="242"/>
        <end position="261"/>
    </location>
</feature>
<dbReference type="InterPro" id="IPR000515">
    <property type="entry name" value="MetI-like"/>
</dbReference>
<evidence type="ECO:0000256" key="6">
    <source>
        <dbReference type="ARBA" id="ARBA00023136"/>
    </source>
</evidence>
<feature type="domain" description="ABC transmembrane type-1" evidence="8">
    <location>
        <begin position="95"/>
        <end position="300"/>
    </location>
</feature>
<evidence type="ECO:0000256" key="1">
    <source>
        <dbReference type="ARBA" id="ARBA00004651"/>
    </source>
</evidence>
<keyword evidence="10" id="KW-1185">Reference proteome</keyword>
<keyword evidence="6 7" id="KW-0472">Membrane</keyword>
<evidence type="ECO:0000313" key="10">
    <source>
        <dbReference type="Proteomes" id="UP000186895"/>
    </source>
</evidence>
<evidence type="ECO:0000313" key="9">
    <source>
        <dbReference type="EMBL" id="SIQ36508.1"/>
    </source>
</evidence>
<keyword evidence="5 7" id="KW-1133">Transmembrane helix</keyword>
<dbReference type="SUPFAM" id="SSF161098">
    <property type="entry name" value="MetI-like"/>
    <property type="match status" value="1"/>
</dbReference>
<dbReference type="PROSITE" id="PS50928">
    <property type="entry name" value="ABC_TM1"/>
    <property type="match status" value="1"/>
</dbReference>
<dbReference type="Gene3D" id="1.10.3720.10">
    <property type="entry name" value="MetI-like"/>
    <property type="match status" value="1"/>
</dbReference>
<feature type="transmembrane region" description="Helical" evidence="7">
    <location>
        <begin position="134"/>
        <end position="157"/>
    </location>
</feature>
<dbReference type="Pfam" id="PF00528">
    <property type="entry name" value="BPD_transp_1"/>
    <property type="match status" value="1"/>
</dbReference>
<keyword evidence="2 7" id="KW-0813">Transport</keyword>
<dbReference type="CDD" id="cd06261">
    <property type="entry name" value="TM_PBP2"/>
    <property type="match status" value="1"/>
</dbReference>
<proteinExistence type="inferred from homology"/>
<evidence type="ECO:0000256" key="7">
    <source>
        <dbReference type="RuleBase" id="RU363032"/>
    </source>
</evidence>
<evidence type="ECO:0000256" key="3">
    <source>
        <dbReference type="ARBA" id="ARBA00022475"/>
    </source>
</evidence>
<reference evidence="9 10" key="1">
    <citation type="submission" date="2017-01" db="EMBL/GenBank/DDBJ databases">
        <authorList>
            <person name="Mah S.A."/>
            <person name="Swanson W.J."/>
            <person name="Moy G.W."/>
            <person name="Vacquier V.D."/>
        </authorList>
    </citation>
    <scope>NUCLEOTIDE SEQUENCE [LARGE SCALE GENOMIC DNA]</scope>
    <source>
        <strain evidence="9 10">DSM 7027</strain>
    </source>
</reference>
<comment type="subcellular location">
    <subcellularLocation>
        <location evidence="1 7">Cell membrane</location>
        <topology evidence="1 7">Multi-pass membrane protein</topology>
    </subcellularLocation>
</comment>
<comment type="similarity">
    <text evidence="7">Belongs to the binding-protein-dependent transport system permease family.</text>
</comment>
<dbReference type="EMBL" id="FTMN01000004">
    <property type="protein sequence ID" value="SIQ36508.1"/>
    <property type="molecule type" value="Genomic_DNA"/>
</dbReference>
<evidence type="ECO:0000256" key="2">
    <source>
        <dbReference type="ARBA" id="ARBA00022448"/>
    </source>
</evidence>
<keyword evidence="4 7" id="KW-0812">Transmembrane</keyword>
<dbReference type="Pfam" id="PF19300">
    <property type="entry name" value="BPD_transp_1_N"/>
    <property type="match status" value="1"/>
</dbReference>
<dbReference type="InterPro" id="IPR045621">
    <property type="entry name" value="BPD_transp_1_N"/>
</dbReference>
<gene>
    <name evidence="9" type="ORF">SAMN05421647_10447</name>
</gene>
<keyword evidence="3" id="KW-1003">Cell membrane</keyword>